<accession>X6NBN2</accession>
<dbReference type="EMBL" id="ASPP01009753">
    <property type="protein sequence ID" value="ETO23710.1"/>
    <property type="molecule type" value="Genomic_DNA"/>
</dbReference>
<gene>
    <name evidence="1" type="ORF">RFI_13467</name>
</gene>
<evidence type="ECO:0000313" key="2">
    <source>
        <dbReference type="Proteomes" id="UP000023152"/>
    </source>
</evidence>
<keyword evidence="2" id="KW-1185">Reference proteome</keyword>
<organism evidence="1 2">
    <name type="scientific">Reticulomyxa filosa</name>
    <dbReference type="NCBI Taxonomy" id="46433"/>
    <lineage>
        <taxon>Eukaryota</taxon>
        <taxon>Sar</taxon>
        <taxon>Rhizaria</taxon>
        <taxon>Retaria</taxon>
        <taxon>Foraminifera</taxon>
        <taxon>Monothalamids</taxon>
        <taxon>Reticulomyxidae</taxon>
        <taxon>Reticulomyxa</taxon>
    </lineage>
</organism>
<dbReference type="AlphaFoldDB" id="X6NBN2"/>
<comment type="caution">
    <text evidence="1">The sequence shown here is derived from an EMBL/GenBank/DDBJ whole genome shotgun (WGS) entry which is preliminary data.</text>
</comment>
<name>X6NBN2_RETFI</name>
<dbReference type="Proteomes" id="UP000023152">
    <property type="component" value="Unassembled WGS sequence"/>
</dbReference>
<sequence length="162" mass="19123">MGKKEESGTEAMKSLSEMKTLFEDMATFMEKLAPASKKHIWKHAMHNKFKKKSSSTNGDQDEQTLQQKQVAKLLCDCVIIYIQVTFHLNKKIMEQKNINPKHIKKPKNSTKIWIVQKYKALEKDRFERESTYFSQILQEYSQSSLQFCFFTFVFSSFGFCFF</sequence>
<proteinExistence type="predicted"/>
<evidence type="ECO:0000313" key="1">
    <source>
        <dbReference type="EMBL" id="ETO23710.1"/>
    </source>
</evidence>
<protein>
    <submittedName>
        <fullName evidence="1">Uncharacterized protein</fullName>
    </submittedName>
</protein>
<reference evidence="1 2" key="1">
    <citation type="journal article" date="2013" name="Curr. Biol.">
        <title>The Genome of the Foraminiferan Reticulomyxa filosa.</title>
        <authorList>
            <person name="Glockner G."/>
            <person name="Hulsmann N."/>
            <person name="Schleicher M."/>
            <person name="Noegel A.A."/>
            <person name="Eichinger L."/>
            <person name="Gallinger C."/>
            <person name="Pawlowski J."/>
            <person name="Sierra R."/>
            <person name="Euteneuer U."/>
            <person name="Pillet L."/>
            <person name="Moustafa A."/>
            <person name="Platzer M."/>
            <person name="Groth M."/>
            <person name="Szafranski K."/>
            <person name="Schliwa M."/>
        </authorList>
    </citation>
    <scope>NUCLEOTIDE SEQUENCE [LARGE SCALE GENOMIC DNA]</scope>
</reference>